<proteinExistence type="predicted"/>
<dbReference type="SUPFAM" id="SSF55729">
    <property type="entry name" value="Acyl-CoA N-acyltransferases (Nat)"/>
    <property type="match status" value="1"/>
</dbReference>
<accession>A0A094J9Y3</accession>
<gene>
    <name evidence="4" type="ORF">HR45_14885</name>
</gene>
<dbReference type="STRING" id="1515746.HR45_14885"/>
<evidence type="ECO:0000256" key="2">
    <source>
        <dbReference type="ARBA" id="ARBA00023315"/>
    </source>
</evidence>
<evidence type="ECO:0000313" key="4">
    <source>
        <dbReference type="EMBL" id="KFZ36735.1"/>
    </source>
</evidence>
<dbReference type="PROSITE" id="PS51186">
    <property type="entry name" value="GNAT"/>
    <property type="match status" value="1"/>
</dbReference>
<dbReference type="eggNOG" id="COG0456">
    <property type="taxonomic scope" value="Bacteria"/>
</dbReference>
<name>A0A094J9Y3_9GAMM</name>
<dbReference type="PANTHER" id="PTHR43877">
    <property type="entry name" value="AMINOALKYLPHOSPHONATE N-ACETYLTRANSFERASE-RELATED-RELATED"/>
    <property type="match status" value="1"/>
</dbReference>
<protein>
    <recommendedName>
        <fullName evidence="3">N-acetyltransferase domain-containing protein</fullName>
    </recommendedName>
</protein>
<dbReference type="EMBL" id="JPEO01000014">
    <property type="protein sequence ID" value="KFZ36735.1"/>
    <property type="molecule type" value="Genomic_DNA"/>
</dbReference>
<dbReference type="InterPro" id="IPR050832">
    <property type="entry name" value="Bact_Acetyltransf"/>
</dbReference>
<dbReference type="InterPro" id="IPR000182">
    <property type="entry name" value="GNAT_dom"/>
</dbReference>
<dbReference type="GO" id="GO:0016747">
    <property type="term" value="F:acyltransferase activity, transferring groups other than amino-acyl groups"/>
    <property type="evidence" value="ECO:0007669"/>
    <property type="project" value="InterPro"/>
</dbReference>
<dbReference type="PANTHER" id="PTHR43877:SF1">
    <property type="entry name" value="ACETYLTRANSFERASE"/>
    <property type="match status" value="1"/>
</dbReference>
<keyword evidence="5" id="KW-1185">Reference proteome</keyword>
<evidence type="ECO:0000259" key="3">
    <source>
        <dbReference type="PROSITE" id="PS51186"/>
    </source>
</evidence>
<dbReference type="Proteomes" id="UP000029264">
    <property type="component" value="Unassembled WGS sequence"/>
</dbReference>
<comment type="caution">
    <text evidence="4">The sequence shown here is derived from an EMBL/GenBank/DDBJ whole genome shotgun (WGS) entry which is preliminary data.</text>
</comment>
<dbReference type="CDD" id="cd04301">
    <property type="entry name" value="NAT_SF"/>
    <property type="match status" value="1"/>
</dbReference>
<keyword evidence="1" id="KW-0808">Transferase</keyword>
<feature type="domain" description="N-acetyltransferase" evidence="3">
    <location>
        <begin position="14"/>
        <end position="169"/>
    </location>
</feature>
<sequence>MSGAQVSQVDISVVKVNYRHPKQGADLLQLMQHYATDPMGGAKALPDKVIEQLLPTLASTPTALSLLAYQGERAVGLANCFLAFSTFNCAPILNIHDLVVHKGMRRQGVGQLLLTAATQHAKALDCCKITLEVLSENTSARDAYVKAGFAPYQLRPDTGIAEFWQKPLT</sequence>
<evidence type="ECO:0000256" key="1">
    <source>
        <dbReference type="ARBA" id="ARBA00022679"/>
    </source>
</evidence>
<evidence type="ECO:0000313" key="5">
    <source>
        <dbReference type="Proteomes" id="UP000029264"/>
    </source>
</evidence>
<keyword evidence="2" id="KW-0012">Acyltransferase</keyword>
<reference evidence="4 5" key="1">
    <citation type="submission" date="2014-06" db="EMBL/GenBank/DDBJ databases">
        <title>Shewanella sp. YQH10.</title>
        <authorList>
            <person name="Liu Y."/>
            <person name="Zeng R."/>
        </authorList>
    </citation>
    <scope>NUCLEOTIDE SEQUENCE [LARGE SCALE GENOMIC DNA]</scope>
    <source>
        <strain evidence="4 5">YQH10</strain>
    </source>
</reference>
<organism evidence="4 5">
    <name type="scientific">Shewanella mangrovi</name>
    <dbReference type="NCBI Taxonomy" id="1515746"/>
    <lineage>
        <taxon>Bacteria</taxon>
        <taxon>Pseudomonadati</taxon>
        <taxon>Pseudomonadota</taxon>
        <taxon>Gammaproteobacteria</taxon>
        <taxon>Alteromonadales</taxon>
        <taxon>Shewanellaceae</taxon>
        <taxon>Shewanella</taxon>
    </lineage>
</organism>
<dbReference type="Gene3D" id="3.40.630.30">
    <property type="match status" value="1"/>
</dbReference>
<dbReference type="AlphaFoldDB" id="A0A094J9Y3"/>
<dbReference type="Pfam" id="PF00583">
    <property type="entry name" value="Acetyltransf_1"/>
    <property type="match status" value="1"/>
</dbReference>
<dbReference type="InterPro" id="IPR016181">
    <property type="entry name" value="Acyl_CoA_acyltransferase"/>
</dbReference>